<comment type="caution">
    <text evidence="6">The sequence shown here is derived from an EMBL/GenBank/DDBJ whole genome shotgun (WGS) entry which is preliminary data.</text>
</comment>
<evidence type="ECO:0000256" key="4">
    <source>
        <dbReference type="PIRSR" id="PIRSR613078-3"/>
    </source>
</evidence>
<feature type="signal peptide" evidence="5">
    <location>
        <begin position="1"/>
        <end position="33"/>
    </location>
</feature>
<dbReference type="GO" id="GO:0004331">
    <property type="term" value="F:fructose-2,6-bisphosphate 2-phosphatase activity"/>
    <property type="evidence" value="ECO:0007669"/>
    <property type="project" value="TreeGrafter"/>
</dbReference>
<evidence type="ECO:0000313" key="7">
    <source>
        <dbReference type="Proteomes" id="UP000274139"/>
    </source>
</evidence>
<keyword evidence="1" id="KW-0378">Hydrolase</keyword>
<dbReference type="AlphaFoldDB" id="A0A454JJD5"/>
<reference evidence="6 7" key="1">
    <citation type="submission" date="2018-10" db="EMBL/GenBank/DDBJ databases">
        <title>Draft genome sequence of Aquitalea MWU14-2217 isolated from a wild cranberry bog in Provincetown, Massachusetts.</title>
        <authorList>
            <person name="Ebadzadsahrai G."/>
            <person name="Soby S."/>
        </authorList>
    </citation>
    <scope>NUCLEOTIDE SEQUENCE [LARGE SCALE GENOMIC DNA]</scope>
    <source>
        <strain evidence="6 7">MWU14-2217</strain>
    </source>
</reference>
<feature type="active site" description="Tele-phosphohistidine intermediate" evidence="2">
    <location>
        <position position="50"/>
    </location>
</feature>
<name>A0A454JJD5_9NEIS</name>
<dbReference type="InterPro" id="IPR013078">
    <property type="entry name" value="His_Pase_superF_clade-1"/>
</dbReference>
<accession>A0A454JJD5</accession>
<keyword evidence="5" id="KW-0732">Signal</keyword>
<evidence type="ECO:0000256" key="3">
    <source>
        <dbReference type="PIRSR" id="PIRSR613078-2"/>
    </source>
</evidence>
<feature type="binding site" evidence="3">
    <location>
        <begin position="49"/>
        <end position="56"/>
    </location>
    <ligand>
        <name>substrate</name>
    </ligand>
</feature>
<dbReference type="InterPro" id="IPR029033">
    <property type="entry name" value="His_PPase_superfam"/>
</dbReference>
<evidence type="ECO:0000256" key="1">
    <source>
        <dbReference type="ARBA" id="ARBA00022801"/>
    </source>
</evidence>
<dbReference type="PANTHER" id="PTHR46517:SF1">
    <property type="entry name" value="FRUCTOSE-2,6-BISPHOSPHATASE TIGAR"/>
    <property type="match status" value="1"/>
</dbReference>
<dbReference type="GO" id="GO:0005829">
    <property type="term" value="C:cytosol"/>
    <property type="evidence" value="ECO:0007669"/>
    <property type="project" value="TreeGrafter"/>
</dbReference>
<feature type="binding site" evidence="3">
    <location>
        <position position="99"/>
    </location>
    <ligand>
        <name>substrate</name>
    </ligand>
</feature>
<dbReference type="InterPro" id="IPR051695">
    <property type="entry name" value="Phosphoglycerate_Mutase"/>
</dbReference>
<gene>
    <name evidence="6" type="ORF">EAY64_08465</name>
</gene>
<proteinExistence type="predicted"/>
<feature type="site" description="Transition state stabilizer" evidence="4">
    <location>
        <position position="218"/>
    </location>
</feature>
<sequence>MLLNTGEAKMKCRKALQWILCCLAVLSGSVAQAAPSAASEAVVDIYLLRHGKTLFNTTSQVQGWSDTPLTAAGVKGAEAAARGLASTPFIAAYSSDLGRARSTAKIVLGQGERNGLPLQEDERFREWNYGSFEGRPDAEMWTPLFRQQGMVFDPGWGNWTDFTHKMNDRAIAQAIHDNDPRGWAETYPQIEARLRSGMQDVVSKAVAAGGGNVLLVSHGGAILSILDIFVPGQAKNTDIPNSSITLLRYQNGQYQLLKAGDVSYQQPR</sequence>
<organism evidence="6 7">
    <name type="scientific">Aquitalea palustris</name>
    <dbReference type="NCBI Taxonomy" id="2480983"/>
    <lineage>
        <taxon>Bacteria</taxon>
        <taxon>Pseudomonadati</taxon>
        <taxon>Pseudomonadota</taxon>
        <taxon>Betaproteobacteria</taxon>
        <taxon>Neisseriales</taxon>
        <taxon>Chromobacteriaceae</taxon>
        <taxon>Aquitalea</taxon>
    </lineage>
</organism>
<evidence type="ECO:0000256" key="5">
    <source>
        <dbReference type="SAM" id="SignalP"/>
    </source>
</evidence>
<evidence type="ECO:0000256" key="2">
    <source>
        <dbReference type="PIRSR" id="PIRSR613078-1"/>
    </source>
</evidence>
<keyword evidence="7" id="KW-1185">Reference proteome</keyword>
<dbReference type="SMART" id="SM00855">
    <property type="entry name" value="PGAM"/>
    <property type="match status" value="1"/>
</dbReference>
<dbReference type="PANTHER" id="PTHR46517">
    <property type="entry name" value="FRUCTOSE-2,6-BISPHOSPHATASE TIGAR"/>
    <property type="match status" value="1"/>
</dbReference>
<dbReference type="CDD" id="cd07067">
    <property type="entry name" value="HP_PGM_like"/>
    <property type="match status" value="1"/>
</dbReference>
<dbReference type="SUPFAM" id="SSF53254">
    <property type="entry name" value="Phosphoglycerate mutase-like"/>
    <property type="match status" value="1"/>
</dbReference>
<feature type="binding site" evidence="3">
    <location>
        <begin position="126"/>
        <end position="129"/>
    </location>
    <ligand>
        <name>substrate</name>
    </ligand>
</feature>
<feature type="active site" description="Proton donor/acceptor" evidence="2">
    <location>
        <position position="126"/>
    </location>
</feature>
<feature type="chain" id="PRO_5019135176" evidence="5">
    <location>
        <begin position="34"/>
        <end position="268"/>
    </location>
</feature>
<dbReference type="Gene3D" id="3.40.50.1240">
    <property type="entry name" value="Phosphoglycerate mutase-like"/>
    <property type="match status" value="1"/>
</dbReference>
<dbReference type="GO" id="GO:0043456">
    <property type="term" value="P:regulation of pentose-phosphate shunt"/>
    <property type="evidence" value="ECO:0007669"/>
    <property type="project" value="TreeGrafter"/>
</dbReference>
<evidence type="ECO:0000313" key="6">
    <source>
        <dbReference type="EMBL" id="RMC99064.1"/>
    </source>
</evidence>
<protein>
    <submittedName>
        <fullName evidence="6">Histidine phosphatase family protein</fullName>
    </submittedName>
</protein>
<dbReference type="GO" id="GO:0045820">
    <property type="term" value="P:negative regulation of glycolytic process"/>
    <property type="evidence" value="ECO:0007669"/>
    <property type="project" value="TreeGrafter"/>
</dbReference>
<dbReference type="Pfam" id="PF00300">
    <property type="entry name" value="His_Phos_1"/>
    <property type="match status" value="2"/>
</dbReference>
<dbReference type="EMBL" id="RFAR01000029">
    <property type="protein sequence ID" value="RMC99064.1"/>
    <property type="molecule type" value="Genomic_DNA"/>
</dbReference>
<dbReference type="Proteomes" id="UP000274139">
    <property type="component" value="Unassembled WGS sequence"/>
</dbReference>